<evidence type="ECO:0000256" key="3">
    <source>
        <dbReference type="ARBA" id="ARBA00022825"/>
    </source>
</evidence>
<sequence length="150" mass="16296">QYNGLTYENDIALMKVDRPFQLNEHVGVVELAPRDYVVDKNTTAIGWGRLSSGGASPDTLQHVEVPFINDDNCRQAYGQNLIFDSMICAGHPDGGKDACQGDSGGPLNHEGKMVGITSWGYGCAQAEHPGVYTEVSFFTEWIKLTISANS</sequence>
<keyword evidence="1" id="KW-0645">Protease</keyword>
<evidence type="ECO:0000256" key="4">
    <source>
        <dbReference type="ARBA" id="ARBA00023157"/>
    </source>
</evidence>
<reference evidence="6" key="1">
    <citation type="submission" date="2021-06" db="EMBL/GenBank/DDBJ databases">
        <authorList>
            <person name="Hodson N. C."/>
            <person name="Mongue J. A."/>
            <person name="Jaron S. K."/>
        </authorList>
    </citation>
    <scope>NUCLEOTIDE SEQUENCE</scope>
</reference>
<evidence type="ECO:0000256" key="2">
    <source>
        <dbReference type="ARBA" id="ARBA00022801"/>
    </source>
</evidence>
<dbReference type="Proteomes" id="UP000708208">
    <property type="component" value="Unassembled WGS sequence"/>
</dbReference>
<dbReference type="AlphaFoldDB" id="A0A8J2LX94"/>
<dbReference type="GO" id="GO:0005615">
    <property type="term" value="C:extracellular space"/>
    <property type="evidence" value="ECO:0007669"/>
    <property type="project" value="TreeGrafter"/>
</dbReference>
<comment type="caution">
    <text evidence="6">The sequence shown here is derived from an EMBL/GenBank/DDBJ whole genome shotgun (WGS) entry which is preliminary data.</text>
</comment>
<dbReference type="InterPro" id="IPR001254">
    <property type="entry name" value="Trypsin_dom"/>
</dbReference>
<protein>
    <recommendedName>
        <fullName evidence="5">Peptidase S1 domain-containing protein</fullName>
    </recommendedName>
</protein>
<dbReference type="SMART" id="SM00020">
    <property type="entry name" value="Tryp_SPc"/>
    <property type="match status" value="1"/>
</dbReference>
<accession>A0A8J2LX94</accession>
<dbReference type="CDD" id="cd00190">
    <property type="entry name" value="Tryp_SPc"/>
    <property type="match status" value="1"/>
</dbReference>
<dbReference type="Pfam" id="PF00089">
    <property type="entry name" value="Trypsin"/>
    <property type="match status" value="1"/>
</dbReference>
<dbReference type="PROSITE" id="PS00135">
    <property type="entry name" value="TRYPSIN_SER"/>
    <property type="match status" value="1"/>
</dbReference>
<keyword evidence="3" id="KW-0720">Serine protease</keyword>
<dbReference type="InterPro" id="IPR033116">
    <property type="entry name" value="TRYPSIN_SER"/>
</dbReference>
<name>A0A8J2LX94_9HEXA</name>
<evidence type="ECO:0000259" key="5">
    <source>
        <dbReference type="PROSITE" id="PS50240"/>
    </source>
</evidence>
<feature type="non-terminal residue" evidence="6">
    <location>
        <position position="1"/>
    </location>
</feature>
<proteinExistence type="predicted"/>
<dbReference type="PANTHER" id="PTHR24264">
    <property type="entry name" value="TRYPSIN-RELATED"/>
    <property type="match status" value="1"/>
</dbReference>
<evidence type="ECO:0000256" key="1">
    <source>
        <dbReference type="ARBA" id="ARBA00022670"/>
    </source>
</evidence>
<dbReference type="PROSITE" id="PS50240">
    <property type="entry name" value="TRYPSIN_DOM"/>
    <property type="match status" value="1"/>
</dbReference>
<organism evidence="6 7">
    <name type="scientific">Allacma fusca</name>
    <dbReference type="NCBI Taxonomy" id="39272"/>
    <lineage>
        <taxon>Eukaryota</taxon>
        <taxon>Metazoa</taxon>
        <taxon>Ecdysozoa</taxon>
        <taxon>Arthropoda</taxon>
        <taxon>Hexapoda</taxon>
        <taxon>Collembola</taxon>
        <taxon>Symphypleona</taxon>
        <taxon>Sminthuridae</taxon>
        <taxon>Allacma</taxon>
    </lineage>
</organism>
<keyword evidence="4" id="KW-1015">Disulfide bond</keyword>
<dbReference type="GO" id="GO:0004252">
    <property type="term" value="F:serine-type endopeptidase activity"/>
    <property type="evidence" value="ECO:0007669"/>
    <property type="project" value="InterPro"/>
</dbReference>
<gene>
    <name evidence="6" type="ORF">AFUS01_LOCUS39844</name>
</gene>
<evidence type="ECO:0000313" key="7">
    <source>
        <dbReference type="Proteomes" id="UP000708208"/>
    </source>
</evidence>
<dbReference type="EMBL" id="CAJVCH010553834">
    <property type="protein sequence ID" value="CAG7830016.1"/>
    <property type="molecule type" value="Genomic_DNA"/>
</dbReference>
<dbReference type="FunFam" id="2.40.10.10:FF:000010">
    <property type="entry name" value="Kallikrein related peptidase 11"/>
    <property type="match status" value="1"/>
</dbReference>
<dbReference type="InterPro" id="IPR050127">
    <property type="entry name" value="Serine_Proteases_S1"/>
</dbReference>
<keyword evidence="7" id="KW-1185">Reference proteome</keyword>
<evidence type="ECO:0000313" key="6">
    <source>
        <dbReference type="EMBL" id="CAG7830016.1"/>
    </source>
</evidence>
<keyword evidence="2" id="KW-0378">Hydrolase</keyword>
<dbReference type="PANTHER" id="PTHR24264:SF20">
    <property type="entry name" value="TRYPSIN-LIKE"/>
    <property type="match status" value="1"/>
</dbReference>
<dbReference type="GO" id="GO:0006508">
    <property type="term" value="P:proteolysis"/>
    <property type="evidence" value="ECO:0007669"/>
    <property type="project" value="UniProtKB-KW"/>
</dbReference>
<dbReference type="OrthoDB" id="9425590at2759"/>
<feature type="domain" description="Peptidase S1" evidence="5">
    <location>
        <begin position="1"/>
        <end position="147"/>
    </location>
</feature>